<proteinExistence type="predicted"/>
<feature type="chain" id="PRO_5045315902" evidence="1">
    <location>
        <begin position="17"/>
        <end position="304"/>
    </location>
</feature>
<dbReference type="Proteomes" id="UP001151760">
    <property type="component" value="Unassembled WGS sequence"/>
</dbReference>
<evidence type="ECO:0000313" key="2">
    <source>
        <dbReference type="EMBL" id="GJT25557.1"/>
    </source>
</evidence>
<gene>
    <name evidence="2" type="ORF">Tco_0895494</name>
</gene>
<accession>A0ABQ5CH00</accession>
<reference evidence="2" key="2">
    <citation type="submission" date="2022-01" db="EMBL/GenBank/DDBJ databases">
        <authorList>
            <person name="Yamashiro T."/>
            <person name="Shiraishi A."/>
            <person name="Satake H."/>
            <person name="Nakayama K."/>
        </authorList>
    </citation>
    <scope>NUCLEOTIDE SEQUENCE</scope>
</reference>
<evidence type="ECO:0000256" key="1">
    <source>
        <dbReference type="SAM" id="SignalP"/>
    </source>
</evidence>
<organism evidence="2 3">
    <name type="scientific">Tanacetum coccineum</name>
    <dbReference type="NCBI Taxonomy" id="301880"/>
    <lineage>
        <taxon>Eukaryota</taxon>
        <taxon>Viridiplantae</taxon>
        <taxon>Streptophyta</taxon>
        <taxon>Embryophyta</taxon>
        <taxon>Tracheophyta</taxon>
        <taxon>Spermatophyta</taxon>
        <taxon>Magnoliopsida</taxon>
        <taxon>eudicotyledons</taxon>
        <taxon>Gunneridae</taxon>
        <taxon>Pentapetalae</taxon>
        <taxon>asterids</taxon>
        <taxon>campanulids</taxon>
        <taxon>Asterales</taxon>
        <taxon>Asteraceae</taxon>
        <taxon>Asteroideae</taxon>
        <taxon>Anthemideae</taxon>
        <taxon>Anthemidinae</taxon>
        <taxon>Tanacetum</taxon>
    </lineage>
</organism>
<evidence type="ECO:0000313" key="3">
    <source>
        <dbReference type="Proteomes" id="UP001151760"/>
    </source>
</evidence>
<keyword evidence="3" id="KW-1185">Reference proteome</keyword>
<comment type="caution">
    <text evidence="2">The sequence shown here is derived from an EMBL/GenBank/DDBJ whole genome shotgun (WGS) entry which is preliminary data.</text>
</comment>
<keyword evidence="1" id="KW-0732">Signal</keyword>
<name>A0ABQ5CH00_9ASTR</name>
<reference evidence="2" key="1">
    <citation type="journal article" date="2022" name="Int. J. Mol. Sci.">
        <title>Draft Genome of Tanacetum Coccineum: Genomic Comparison of Closely Related Tanacetum-Family Plants.</title>
        <authorList>
            <person name="Yamashiro T."/>
            <person name="Shiraishi A."/>
            <person name="Nakayama K."/>
            <person name="Satake H."/>
        </authorList>
    </citation>
    <scope>NUCLEOTIDE SEQUENCE</scope>
</reference>
<sequence length="304" mass="34705">MLFFLIMNLYVPSGIPFDPKQYYKDGSHAKIAEAKQEMVEAGFGAYWVRSDRLIPNKGDLRDYWIEISGQAPEKVTGVDLFYLHSMDRGTINVLHLLAQYLFRHTEERKSGARLSGGHFIRRLAMNFGLVSDQGLRGLQHQYRYLHHLLHNHGLCHKGLRGLRRRGDDLRVMVWVSEECVSRALLTEAESRVFNHWVISCMNSSWPIFTTEQSRVFTWLISCMTQLMEASGQTYQPFGSTLIGTYGDLAETLICLGFCASVDKNMVKRNNSGVVYALVQWAKGSKEDATGELLDELYAKFPKHS</sequence>
<protein>
    <submittedName>
        <fullName evidence="2">Uncharacterized protein</fullName>
    </submittedName>
</protein>
<feature type="signal peptide" evidence="1">
    <location>
        <begin position="1"/>
        <end position="16"/>
    </location>
</feature>
<dbReference type="EMBL" id="BQNB010014222">
    <property type="protein sequence ID" value="GJT25557.1"/>
    <property type="molecule type" value="Genomic_DNA"/>
</dbReference>